<dbReference type="Proteomes" id="UP000232188">
    <property type="component" value="Unassembled WGS sequence"/>
</dbReference>
<keyword evidence="8" id="KW-1185">Reference proteome</keyword>
<evidence type="ECO:0000259" key="5">
    <source>
        <dbReference type="Pfam" id="PF17954"/>
    </source>
</evidence>
<evidence type="ECO:0000256" key="2">
    <source>
        <dbReference type="PIRSR" id="PIRSR006232-1"/>
    </source>
</evidence>
<dbReference type="InterPro" id="IPR003829">
    <property type="entry name" value="Pirin_N_dom"/>
</dbReference>
<protein>
    <recommendedName>
        <fullName evidence="10">Pirin family protein</fullName>
    </recommendedName>
</protein>
<dbReference type="PANTHER" id="PTHR43212:SF3">
    <property type="entry name" value="QUERCETIN 2,3-DIOXYGENASE"/>
    <property type="match status" value="1"/>
</dbReference>
<feature type="binding site" evidence="2">
    <location>
        <position position="60"/>
    </location>
    <ligand>
        <name>Fe cation</name>
        <dbReference type="ChEBI" id="CHEBI:24875"/>
    </ligand>
</feature>
<dbReference type="Gene3D" id="2.60.120.10">
    <property type="entry name" value="Jelly Rolls"/>
    <property type="match status" value="2"/>
</dbReference>
<organism evidence="6 9">
    <name type="scientific">Leptospira adleri</name>
    <dbReference type="NCBI Taxonomy" id="2023186"/>
    <lineage>
        <taxon>Bacteria</taxon>
        <taxon>Pseudomonadati</taxon>
        <taxon>Spirochaetota</taxon>
        <taxon>Spirochaetia</taxon>
        <taxon>Leptospirales</taxon>
        <taxon>Leptospiraceae</taxon>
        <taxon>Leptospira</taxon>
    </lineage>
</organism>
<feature type="binding site" evidence="2">
    <location>
        <position position="104"/>
    </location>
    <ligand>
        <name>Fe cation</name>
        <dbReference type="ChEBI" id="CHEBI:24875"/>
    </ligand>
</feature>
<proteinExistence type="inferred from homology"/>
<comment type="caution">
    <text evidence="6">The sequence shown here is derived from an EMBL/GenBank/DDBJ whole genome shotgun (WGS) entry which is preliminary data.</text>
</comment>
<dbReference type="InterPro" id="IPR014710">
    <property type="entry name" value="RmlC-like_jellyroll"/>
</dbReference>
<evidence type="ECO:0000256" key="3">
    <source>
        <dbReference type="RuleBase" id="RU003457"/>
    </source>
</evidence>
<dbReference type="PIRSF" id="PIRSF006232">
    <property type="entry name" value="Pirin"/>
    <property type="match status" value="1"/>
</dbReference>
<evidence type="ECO:0000313" key="9">
    <source>
        <dbReference type="Proteomes" id="UP000232188"/>
    </source>
</evidence>
<dbReference type="Pfam" id="PF02678">
    <property type="entry name" value="Pirin"/>
    <property type="match status" value="1"/>
</dbReference>
<evidence type="ECO:0000313" key="6">
    <source>
        <dbReference type="EMBL" id="PJZ53563.1"/>
    </source>
</evidence>
<dbReference type="EMBL" id="NPDV01000007">
    <property type="protein sequence ID" value="PJZ53563.1"/>
    <property type="molecule type" value="Genomic_DNA"/>
</dbReference>
<accession>A0A2M9YPU7</accession>
<comment type="cofactor">
    <cofactor evidence="2">
        <name>Fe cation</name>
        <dbReference type="ChEBI" id="CHEBI:24875"/>
    </cofactor>
    <text evidence="2">Binds 1 Fe cation per subunit.</text>
</comment>
<evidence type="ECO:0000313" key="7">
    <source>
        <dbReference type="EMBL" id="PJZ62267.1"/>
    </source>
</evidence>
<gene>
    <name evidence="7" type="ORF">CH376_09330</name>
    <name evidence="6" type="ORF">CH380_09900</name>
</gene>
<evidence type="ECO:0008006" key="10">
    <source>
        <dbReference type="Google" id="ProtNLM"/>
    </source>
</evidence>
<evidence type="ECO:0000313" key="8">
    <source>
        <dbReference type="Proteomes" id="UP000232149"/>
    </source>
</evidence>
<dbReference type="EMBL" id="NPDU01000019">
    <property type="protein sequence ID" value="PJZ62267.1"/>
    <property type="molecule type" value="Genomic_DNA"/>
</dbReference>
<dbReference type="RefSeq" id="WP_100785654.1">
    <property type="nucleotide sequence ID" value="NZ_NPDU01000019.1"/>
</dbReference>
<dbReference type="SUPFAM" id="SSF51182">
    <property type="entry name" value="RmlC-like cupins"/>
    <property type="match status" value="1"/>
</dbReference>
<dbReference type="InterPro" id="IPR011051">
    <property type="entry name" value="RmlC_Cupin_sf"/>
</dbReference>
<evidence type="ECO:0000256" key="1">
    <source>
        <dbReference type="ARBA" id="ARBA00008416"/>
    </source>
</evidence>
<dbReference type="AlphaFoldDB" id="A0A2M9YPU7"/>
<dbReference type="InterPro" id="IPR012093">
    <property type="entry name" value="Pirin"/>
</dbReference>
<dbReference type="CDD" id="cd02910">
    <property type="entry name" value="cupin_Yhhw_N"/>
    <property type="match status" value="1"/>
</dbReference>
<keyword evidence="2" id="KW-0408">Iron</keyword>
<reference evidence="8 9" key="1">
    <citation type="submission" date="2017-07" db="EMBL/GenBank/DDBJ databases">
        <title>Leptospira spp. isolated from tropical soils.</title>
        <authorList>
            <person name="Thibeaux R."/>
            <person name="Iraola G."/>
            <person name="Ferres I."/>
            <person name="Bierque E."/>
            <person name="Girault D."/>
            <person name="Soupe-Gilbert M.-E."/>
            <person name="Picardeau M."/>
            <person name="Goarant C."/>
        </authorList>
    </citation>
    <scope>NUCLEOTIDE SEQUENCE [LARGE SCALE GENOMIC DNA]</scope>
    <source>
        <strain evidence="6 9">FH2-B-C1</strain>
        <strain evidence="7 8">FH2-B-D1</strain>
    </source>
</reference>
<evidence type="ECO:0000259" key="4">
    <source>
        <dbReference type="Pfam" id="PF02678"/>
    </source>
</evidence>
<keyword evidence="2" id="KW-0479">Metal-binding</keyword>
<feature type="binding site" evidence="2">
    <location>
        <position position="102"/>
    </location>
    <ligand>
        <name>Fe cation</name>
        <dbReference type="ChEBI" id="CHEBI:24875"/>
    </ligand>
</feature>
<dbReference type="Pfam" id="PF17954">
    <property type="entry name" value="Pirin_C_2"/>
    <property type="match status" value="1"/>
</dbReference>
<name>A0A2M9YPU7_9LEPT</name>
<dbReference type="GO" id="GO:0046872">
    <property type="term" value="F:metal ion binding"/>
    <property type="evidence" value="ECO:0007669"/>
    <property type="project" value="UniProtKB-KW"/>
</dbReference>
<dbReference type="Proteomes" id="UP000232149">
    <property type="component" value="Unassembled WGS sequence"/>
</dbReference>
<feature type="domain" description="Pirin N-terminal" evidence="4">
    <location>
        <begin position="11"/>
        <end position="120"/>
    </location>
</feature>
<comment type="similarity">
    <text evidence="1 3">Belongs to the pirin family.</text>
</comment>
<dbReference type="PANTHER" id="PTHR43212">
    <property type="entry name" value="QUERCETIN 2,3-DIOXYGENASE"/>
    <property type="match status" value="1"/>
</dbReference>
<sequence>MDAVYHAQETRGKVDFGWLRSRHTFSFSSYYEPSRVQFGKLRVLNDDIVIGGKGFPPHPHDNMEIVSIPLSGSLEHKDSEGNSSIIRSGEVQIMSAGTGIVHSEYNASPTEPVNFLQIWILPDKMGIAPRYEQKKFNMEERDGKFQTVVSPEKESGAVWINQNVTFSLAHGKKELNIPYIPKNESGGVYFFLISGSVEIGGKKLNARDGLGLPALPRFDVRFLEESEILAIDTPF</sequence>
<feature type="domain" description="Quercetin 2,3-dioxygenase C-terminal cupin" evidence="5">
    <location>
        <begin position="148"/>
        <end position="232"/>
    </location>
</feature>
<dbReference type="InterPro" id="IPR041602">
    <property type="entry name" value="Quercetinase_C"/>
</dbReference>
<feature type="binding site" evidence="2">
    <location>
        <position position="58"/>
    </location>
    <ligand>
        <name>Fe cation</name>
        <dbReference type="ChEBI" id="CHEBI:24875"/>
    </ligand>
</feature>